<evidence type="ECO:0000313" key="2">
    <source>
        <dbReference type="EMBL" id="MFB8774982.1"/>
    </source>
</evidence>
<dbReference type="Proteomes" id="UP001585080">
    <property type="component" value="Unassembled WGS sequence"/>
</dbReference>
<evidence type="ECO:0000313" key="3">
    <source>
        <dbReference type="Proteomes" id="UP001585080"/>
    </source>
</evidence>
<organism evidence="2 3">
    <name type="scientific">Streptomyces broussonetiae</name>
    <dbReference type="NCBI Taxonomy" id="2686304"/>
    <lineage>
        <taxon>Bacteria</taxon>
        <taxon>Bacillati</taxon>
        <taxon>Actinomycetota</taxon>
        <taxon>Actinomycetes</taxon>
        <taxon>Kitasatosporales</taxon>
        <taxon>Streptomycetaceae</taxon>
        <taxon>Streptomyces</taxon>
    </lineage>
</organism>
<dbReference type="InterPro" id="IPR043761">
    <property type="entry name" value="DUF5707"/>
</dbReference>
<dbReference type="Pfam" id="PF18968">
    <property type="entry name" value="DUF5707"/>
    <property type="match status" value="1"/>
</dbReference>
<accession>A0ABV5EDT7</accession>
<dbReference type="EMBL" id="JAYMRP010000017">
    <property type="protein sequence ID" value="MFB8774982.1"/>
    <property type="molecule type" value="Genomic_DNA"/>
</dbReference>
<sequence>MRIRATVAAVSGALALSALAVPSAQATSQGDLGPAKPSAAERFGASANRSAFSTAAALPTVSKVTVNSGKNVVVGATAAKTFTVSVTASHASGIEDAYIDLWHGTDVETDIDGYLPPNEEYATCTASSATTSTCKLTITAYPGSDLYSNSLAGNWNVAVGVLSNDQQIYYTDFYAKHKVQRLAKLTVNASPEPVAKGATVTVSGKLTRADWANARYVGLNGQSVKLQYRTKTGSYTTLKTITSGTGGALKTTVKATADGYYRYAFAGLTSTSAVNATGDFVDVK</sequence>
<feature type="chain" id="PRO_5045296689" evidence="1">
    <location>
        <begin position="21"/>
        <end position="284"/>
    </location>
</feature>
<reference evidence="2 3" key="1">
    <citation type="submission" date="2024-01" db="EMBL/GenBank/DDBJ databases">
        <title>Genome mining of biosynthetic gene clusters to explore secondary metabolites of Streptomyces sp.</title>
        <authorList>
            <person name="Baig A."/>
            <person name="Ajitkumar Shintre N."/>
            <person name="Kumar H."/>
            <person name="Anbarasu A."/>
            <person name="Ramaiah S."/>
        </authorList>
    </citation>
    <scope>NUCLEOTIDE SEQUENCE [LARGE SCALE GENOMIC DNA]</scope>
    <source>
        <strain evidence="2 3">A57</strain>
    </source>
</reference>
<keyword evidence="1" id="KW-0732">Signal</keyword>
<dbReference type="RefSeq" id="WP_376733648.1">
    <property type="nucleotide sequence ID" value="NZ_JAYMRP010000017.1"/>
</dbReference>
<evidence type="ECO:0000256" key="1">
    <source>
        <dbReference type="SAM" id="SignalP"/>
    </source>
</evidence>
<keyword evidence="3" id="KW-1185">Reference proteome</keyword>
<feature type="signal peptide" evidence="1">
    <location>
        <begin position="1"/>
        <end position="20"/>
    </location>
</feature>
<proteinExistence type="predicted"/>
<comment type="caution">
    <text evidence="2">The sequence shown here is derived from an EMBL/GenBank/DDBJ whole genome shotgun (WGS) entry which is preliminary data.</text>
</comment>
<gene>
    <name evidence="2" type="ORF">VSS16_19985</name>
</gene>
<protein>
    <submittedName>
        <fullName evidence="2">DUF5707 domain-containing protein</fullName>
    </submittedName>
</protein>
<name>A0ABV5EDT7_9ACTN</name>